<evidence type="ECO:0000256" key="3">
    <source>
        <dbReference type="ARBA" id="ARBA00018111"/>
    </source>
</evidence>
<evidence type="ECO:0000313" key="7">
    <source>
        <dbReference type="EMBL" id="OGE90903.1"/>
    </source>
</evidence>
<name>A0A1F5PLU2_9BACT</name>
<dbReference type="AlphaFoldDB" id="A0A1F5PLU2"/>
<dbReference type="HAMAP" id="MF_01114">
    <property type="entry name" value="RecX"/>
    <property type="match status" value="1"/>
</dbReference>
<dbReference type="Gene3D" id="1.10.10.10">
    <property type="entry name" value="Winged helix-like DNA-binding domain superfamily/Winged helix DNA-binding domain"/>
    <property type="match status" value="2"/>
</dbReference>
<organism evidence="7 8">
    <name type="scientific">Candidatus Doudnabacteria bacterium RIFCSPHIGHO2_01_FULL_50_11</name>
    <dbReference type="NCBI Taxonomy" id="1817828"/>
    <lineage>
        <taxon>Bacteria</taxon>
        <taxon>Candidatus Doudnaibacteriota</taxon>
    </lineage>
</organism>
<reference evidence="7 8" key="1">
    <citation type="journal article" date="2016" name="Nat. Commun.">
        <title>Thousands of microbial genomes shed light on interconnected biogeochemical processes in an aquifer system.</title>
        <authorList>
            <person name="Anantharaman K."/>
            <person name="Brown C.T."/>
            <person name="Hug L.A."/>
            <person name="Sharon I."/>
            <person name="Castelle C.J."/>
            <person name="Probst A.J."/>
            <person name="Thomas B.C."/>
            <person name="Singh A."/>
            <person name="Wilkins M.J."/>
            <person name="Karaoz U."/>
            <person name="Brodie E.L."/>
            <person name="Williams K.H."/>
            <person name="Hubbard S.S."/>
            <person name="Banfield J.F."/>
        </authorList>
    </citation>
    <scope>NUCLEOTIDE SEQUENCE [LARGE SCALE GENOMIC DNA]</scope>
</reference>
<proteinExistence type="inferred from homology"/>
<comment type="function">
    <text evidence="5">Modulates RecA activity.</text>
</comment>
<dbReference type="PANTHER" id="PTHR33602">
    <property type="entry name" value="REGULATORY PROTEIN RECX FAMILY PROTEIN"/>
    <property type="match status" value="1"/>
</dbReference>
<dbReference type="Proteomes" id="UP000178377">
    <property type="component" value="Unassembled WGS sequence"/>
</dbReference>
<evidence type="ECO:0000259" key="6">
    <source>
        <dbReference type="Pfam" id="PF21982"/>
    </source>
</evidence>
<dbReference type="GO" id="GO:0006282">
    <property type="term" value="P:regulation of DNA repair"/>
    <property type="evidence" value="ECO:0007669"/>
    <property type="project" value="UniProtKB-UniRule"/>
</dbReference>
<dbReference type="GO" id="GO:0005737">
    <property type="term" value="C:cytoplasm"/>
    <property type="evidence" value="ECO:0007669"/>
    <property type="project" value="UniProtKB-SubCell"/>
</dbReference>
<dbReference type="InterPro" id="IPR036390">
    <property type="entry name" value="WH_DNA-bd_sf"/>
</dbReference>
<keyword evidence="4 5" id="KW-0963">Cytoplasm</keyword>
<evidence type="ECO:0000313" key="8">
    <source>
        <dbReference type="Proteomes" id="UP000178377"/>
    </source>
</evidence>
<protein>
    <recommendedName>
        <fullName evidence="3 5">Regulatory protein RecX</fullName>
    </recommendedName>
</protein>
<gene>
    <name evidence="5" type="primary">recX</name>
    <name evidence="7" type="ORF">A2722_00580</name>
</gene>
<comment type="caution">
    <text evidence="7">The sequence shown here is derived from an EMBL/GenBank/DDBJ whole genome shotgun (WGS) entry which is preliminary data.</text>
</comment>
<dbReference type="EMBL" id="MFEO01000006">
    <property type="protein sequence ID" value="OGE90903.1"/>
    <property type="molecule type" value="Genomic_DNA"/>
</dbReference>
<dbReference type="InterPro" id="IPR053926">
    <property type="entry name" value="RecX_HTH_1st"/>
</dbReference>
<dbReference type="STRING" id="1817828.A2722_00580"/>
<dbReference type="InterPro" id="IPR003783">
    <property type="entry name" value="Regulatory_RecX"/>
</dbReference>
<evidence type="ECO:0000256" key="4">
    <source>
        <dbReference type="ARBA" id="ARBA00022490"/>
    </source>
</evidence>
<comment type="subcellular location">
    <subcellularLocation>
        <location evidence="1 5">Cytoplasm</location>
    </subcellularLocation>
</comment>
<feature type="domain" description="RecX first three-helical" evidence="6">
    <location>
        <begin position="11"/>
        <end position="49"/>
    </location>
</feature>
<dbReference type="InterPro" id="IPR036388">
    <property type="entry name" value="WH-like_DNA-bd_sf"/>
</dbReference>
<dbReference type="SUPFAM" id="SSF46785">
    <property type="entry name" value="Winged helix' DNA-binding domain"/>
    <property type="match status" value="1"/>
</dbReference>
<sequence length="153" mass="17968">MQTQAQFETVWQAAIRYLAVKSYSVGEISQKLRDKRLPQPLIMQVIRKLEELDFVNDRRYAQIYVENLKRYRYEGYYGIKKKLIGKKIPSDILEETLDSFYTPEEEAQVAARYAAKLKRQGRTTFEQLARSLTSKGFRAACIRQAIKRADSFE</sequence>
<dbReference type="Pfam" id="PF21982">
    <property type="entry name" value="RecX_HTH1"/>
    <property type="match status" value="1"/>
</dbReference>
<dbReference type="PANTHER" id="PTHR33602:SF1">
    <property type="entry name" value="REGULATORY PROTEIN RECX FAMILY PROTEIN"/>
    <property type="match status" value="1"/>
</dbReference>
<accession>A0A1F5PLU2</accession>
<evidence type="ECO:0000256" key="2">
    <source>
        <dbReference type="ARBA" id="ARBA00009695"/>
    </source>
</evidence>
<comment type="similarity">
    <text evidence="2 5">Belongs to the RecX family.</text>
</comment>
<evidence type="ECO:0000256" key="1">
    <source>
        <dbReference type="ARBA" id="ARBA00004496"/>
    </source>
</evidence>
<evidence type="ECO:0000256" key="5">
    <source>
        <dbReference type="HAMAP-Rule" id="MF_01114"/>
    </source>
</evidence>